<dbReference type="GO" id="GO:0106335">
    <property type="term" value="F:tRNA (5-carboxymethyluridine(34)-5-O)-methyltransferase activity"/>
    <property type="evidence" value="ECO:0007669"/>
    <property type="project" value="TreeGrafter"/>
</dbReference>
<evidence type="ECO:0000259" key="7">
    <source>
        <dbReference type="PROSITE" id="PS51471"/>
    </source>
</evidence>
<evidence type="ECO:0000256" key="2">
    <source>
        <dbReference type="ARBA" id="ARBA00022603"/>
    </source>
</evidence>
<dbReference type="InterPro" id="IPR051422">
    <property type="entry name" value="AlkB_tRNA_MeTrf/Diox"/>
</dbReference>
<protein>
    <recommendedName>
        <fullName evidence="7">Fe2OG dioxygenase domain-containing protein</fullName>
    </recommendedName>
</protein>
<accession>A0A7M7KVM8</accession>
<dbReference type="SUPFAM" id="SSF53335">
    <property type="entry name" value="S-adenosyl-L-methionine-dependent methyltransferases"/>
    <property type="match status" value="1"/>
</dbReference>
<evidence type="ECO:0000256" key="6">
    <source>
        <dbReference type="SAM" id="MobiDB-lite"/>
    </source>
</evidence>
<dbReference type="InterPro" id="IPR013216">
    <property type="entry name" value="Methyltransf_11"/>
</dbReference>
<dbReference type="PANTHER" id="PTHR13069">
    <property type="entry name" value="ALKYLATED DNA REPAIR PROTEIN ALKB HOMOLOG 8"/>
    <property type="match status" value="1"/>
</dbReference>
<dbReference type="InterPro" id="IPR037151">
    <property type="entry name" value="AlkB-like_sf"/>
</dbReference>
<keyword evidence="2" id="KW-0489">Methyltransferase</keyword>
<dbReference type="GO" id="GO:0005737">
    <property type="term" value="C:cytoplasm"/>
    <property type="evidence" value="ECO:0007669"/>
    <property type="project" value="TreeGrafter"/>
</dbReference>
<dbReference type="PANTHER" id="PTHR13069:SF21">
    <property type="entry name" value="ALKYLATED DNA REPAIR PROTEIN ALKB HOMOLOG 8"/>
    <property type="match status" value="1"/>
</dbReference>
<sequence>MGVLKARSARQKTDHIFEKKHYKKLLKVMNSVEKDLGAKLSPSPTKFVVLSNAGLANGATTSAILKALPDSCRSRDEATILPCQPILLPDKHYSFLQCITVEIAEEVVTALSGRACFEFLGNQPVYAGYIDRAVDTPGLSFGPLPPGLKILQNRISLEEEPKWLELLRPQYDKAVPAENTTDYKCVPQSTASLKNRQVEHFGYNFDYSINGVRRDQPLGDKSLPPLCLQFVESLHQEGLLDKKHLPNQLTVNRYSPGEGIPAHCDTHSMFTSCIVIVSLGGDIVMEFRRITDGANQSAVSVLVPRGSIMFMADESRYGWTHSIAPRKYDLIPRGQPDLPPVAVARNERTSFTFRKVRSSEKPCECNFPNLCDSRFSRNPPAQLSLADREASKLEKMHVHEVYDDIAKHFSGTRYAQWPRVVEFLQSLPRGSLVADIGCGNGKNMRVEGRSDLVFLGSDRSVGLLDICRQRKLEVALIDCLQQPLRAGTFDAAICIAVLHHLANYERRREGLSQLIQLVRSGGKILVYVWAKEQRYTGFQSKYLKESFAQKIAKTENVNEQRLTEPPANSSRKTKCTGPPIELNMENAVAGQGSTGEDYTPMCSGLKSMKGSSDPEILSNGFRASKTALVQVGDTKLSIPVHTNRRDFTAGPDVLVPWTKVSEGQVKHRFYHIFREGELQSLVELINNEENEAPVVVIEKEYYDEGNWCVVLVKR</sequence>
<dbReference type="GO" id="GO:0002098">
    <property type="term" value="P:tRNA wobble uridine modification"/>
    <property type="evidence" value="ECO:0007669"/>
    <property type="project" value="TreeGrafter"/>
</dbReference>
<dbReference type="GO" id="GO:0008757">
    <property type="term" value="F:S-adenosylmethionine-dependent methyltransferase activity"/>
    <property type="evidence" value="ECO:0007669"/>
    <property type="project" value="InterPro"/>
</dbReference>
<dbReference type="AlphaFoldDB" id="A0A7M7KVM8"/>
<feature type="domain" description="Fe2OG dioxygenase" evidence="7">
    <location>
        <begin position="245"/>
        <end position="357"/>
    </location>
</feature>
<keyword evidence="4" id="KW-0862">Zinc</keyword>
<dbReference type="RefSeq" id="XP_022670409.1">
    <property type="nucleotide sequence ID" value="XM_022814674.1"/>
</dbReference>
<comment type="cofactor">
    <cofactor evidence="1">
        <name>Fe(2+)</name>
        <dbReference type="ChEBI" id="CHEBI:29033"/>
    </cofactor>
</comment>
<dbReference type="InterPro" id="IPR005123">
    <property type="entry name" value="Oxoglu/Fe-dep_dioxygenase_dom"/>
</dbReference>
<organism evidence="8 9">
    <name type="scientific">Varroa destructor</name>
    <name type="common">Honeybee mite</name>
    <dbReference type="NCBI Taxonomy" id="109461"/>
    <lineage>
        <taxon>Eukaryota</taxon>
        <taxon>Metazoa</taxon>
        <taxon>Ecdysozoa</taxon>
        <taxon>Arthropoda</taxon>
        <taxon>Chelicerata</taxon>
        <taxon>Arachnida</taxon>
        <taxon>Acari</taxon>
        <taxon>Parasitiformes</taxon>
        <taxon>Mesostigmata</taxon>
        <taxon>Gamasina</taxon>
        <taxon>Dermanyssoidea</taxon>
        <taxon>Varroidae</taxon>
        <taxon>Varroa</taxon>
    </lineage>
</organism>
<evidence type="ECO:0000256" key="4">
    <source>
        <dbReference type="ARBA" id="ARBA00022833"/>
    </source>
</evidence>
<dbReference type="Gene3D" id="2.60.120.590">
    <property type="entry name" value="Alpha-ketoglutarate-dependent dioxygenase AlkB-like"/>
    <property type="match status" value="1"/>
</dbReference>
<dbReference type="SUPFAM" id="SSF51197">
    <property type="entry name" value="Clavaminate synthase-like"/>
    <property type="match status" value="1"/>
</dbReference>
<dbReference type="GO" id="GO:0030488">
    <property type="term" value="P:tRNA methylation"/>
    <property type="evidence" value="ECO:0007669"/>
    <property type="project" value="TreeGrafter"/>
</dbReference>
<keyword evidence="5" id="KW-0694">RNA-binding</keyword>
<dbReference type="GO" id="GO:0000049">
    <property type="term" value="F:tRNA binding"/>
    <property type="evidence" value="ECO:0007669"/>
    <property type="project" value="TreeGrafter"/>
</dbReference>
<dbReference type="Proteomes" id="UP000594260">
    <property type="component" value="Unplaced"/>
</dbReference>
<evidence type="ECO:0000256" key="3">
    <source>
        <dbReference type="ARBA" id="ARBA00022679"/>
    </source>
</evidence>
<keyword evidence="3" id="KW-0808">Transferase</keyword>
<dbReference type="GeneID" id="111254125"/>
<dbReference type="PROSITE" id="PS51471">
    <property type="entry name" value="FE2OG_OXY"/>
    <property type="match status" value="1"/>
</dbReference>
<proteinExistence type="predicted"/>
<dbReference type="InterPro" id="IPR027450">
    <property type="entry name" value="AlkB-like"/>
</dbReference>
<dbReference type="Pfam" id="PF08241">
    <property type="entry name" value="Methyltransf_11"/>
    <property type="match status" value="1"/>
</dbReference>
<dbReference type="Gene3D" id="3.40.50.150">
    <property type="entry name" value="Vaccinia Virus protein VP39"/>
    <property type="match status" value="1"/>
</dbReference>
<dbReference type="InterPro" id="IPR029063">
    <property type="entry name" value="SAM-dependent_MTases_sf"/>
</dbReference>
<dbReference type="Pfam" id="PF13532">
    <property type="entry name" value="2OG-FeII_Oxy_2"/>
    <property type="match status" value="1"/>
</dbReference>
<keyword evidence="9" id="KW-1185">Reference proteome</keyword>
<name>A0A7M7KVM8_VARDE</name>
<feature type="region of interest" description="Disordered" evidence="6">
    <location>
        <begin position="558"/>
        <end position="579"/>
    </location>
</feature>
<evidence type="ECO:0000256" key="1">
    <source>
        <dbReference type="ARBA" id="ARBA00001954"/>
    </source>
</evidence>
<reference evidence="8" key="1">
    <citation type="submission" date="2021-01" db="UniProtKB">
        <authorList>
            <consortium name="EnsemblMetazoa"/>
        </authorList>
    </citation>
    <scope>IDENTIFICATION</scope>
</reference>
<dbReference type="GO" id="GO:0005634">
    <property type="term" value="C:nucleus"/>
    <property type="evidence" value="ECO:0007669"/>
    <property type="project" value="TreeGrafter"/>
</dbReference>
<evidence type="ECO:0000313" key="9">
    <source>
        <dbReference type="Proteomes" id="UP000594260"/>
    </source>
</evidence>
<evidence type="ECO:0000313" key="8">
    <source>
        <dbReference type="EnsemblMetazoa" id="XP_022670409"/>
    </source>
</evidence>
<dbReference type="EnsemblMetazoa" id="XM_022814674">
    <property type="protein sequence ID" value="XP_022670409"/>
    <property type="gene ID" value="LOC111254125"/>
</dbReference>
<evidence type="ECO:0000256" key="5">
    <source>
        <dbReference type="ARBA" id="ARBA00022884"/>
    </source>
</evidence>
<dbReference type="CDD" id="cd02440">
    <property type="entry name" value="AdoMet_MTases"/>
    <property type="match status" value="1"/>
</dbReference>